<feature type="transmembrane region" description="Helical" evidence="7">
    <location>
        <begin position="487"/>
        <end position="507"/>
    </location>
</feature>
<keyword evidence="3 7" id="KW-0812">Transmembrane</keyword>
<dbReference type="PANTHER" id="PTHR30572:SF4">
    <property type="entry name" value="ABC TRANSPORTER PERMEASE YTRF"/>
    <property type="match status" value="1"/>
</dbReference>
<feature type="transmembrane region" description="Helical" evidence="7">
    <location>
        <begin position="410"/>
        <end position="430"/>
    </location>
</feature>
<evidence type="ECO:0000256" key="7">
    <source>
        <dbReference type="SAM" id="Phobius"/>
    </source>
</evidence>
<dbReference type="InterPro" id="IPR025857">
    <property type="entry name" value="MacB_PCD"/>
</dbReference>
<evidence type="ECO:0000256" key="6">
    <source>
        <dbReference type="ARBA" id="ARBA00038076"/>
    </source>
</evidence>
<evidence type="ECO:0000256" key="4">
    <source>
        <dbReference type="ARBA" id="ARBA00022989"/>
    </source>
</evidence>
<keyword evidence="11" id="KW-1185">Reference proteome</keyword>
<feature type="transmembrane region" description="Helical" evidence="7">
    <location>
        <begin position="771"/>
        <end position="797"/>
    </location>
</feature>
<evidence type="ECO:0000313" key="11">
    <source>
        <dbReference type="Proteomes" id="UP000722989"/>
    </source>
</evidence>
<name>A0ABX0XZC3_9ACTN</name>
<dbReference type="EMBL" id="JAATVY010000011">
    <property type="protein sequence ID" value="NJC71406.1"/>
    <property type="molecule type" value="Genomic_DNA"/>
</dbReference>
<feature type="domain" description="ABC3 transporter permease C-terminal" evidence="8">
    <location>
        <begin position="722"/>
        <end position="838"/>
    </location>
</feature>
<feature type="transmembrane region" description="Helical" evidence="7">
    <location>
        <begin position="436"/>
        <end position="455"/>
    </location>
</feature>
<comment type="similarity">
    <text evidence="6">Belongs to the ABC-4 integral membrane protein family.</text>
</comment>
<dbReference type="InterPro" id="IPR050250">
    <property type="entry name" value="Macrolide_Exporter_MacB"/>
</dbReference>
<feature type="domain" description="ABC3 transporter permease C-terminal" evidence="8">
    <location>
        <begin position="271"/>
        <end position="391"/>
    </location>
</feature>
<keyword evidence="2" id="KW-1003">Cell membrane</keyword>
<evidence type="ECO:0000259" key="9">
    <source>
        <dbReference type="Pfam" id="PF12704"/>
    </source>
</evidence>
<dbReference type="Pfam" id="PF12704">
    <property type="entry name" value="MacB_PCD"/>
    <property type="match status" value="2"/>
</dbReference>
<feature type="transmembrane region" description="Helical" evidence="7">
    <location>
        <begin position="311"/>
        <end position="339"/>
    </location>
</feature>
<evidence type="ECO:0000256" key="3">
    <source>
        <dbReference type="ARBA" id="ARBA00022692"/>
    </source>
</evidence>
<sequence>MIAMWRLTVSNALAHRSRLALTWLAVALGVAFVAGSLVLTDTSSQLLDNQFRTAAAGVDLTVRTAAAFNSAMGVEVQRAPLPADVVGRVADTPGVDRARPIASGAGQLQVRGRAVLPAGPTILGTWADAPFTAYRLRAGHAPHGPDQVVLDAATAREHAVRLGDTVTVSATTSKQLRVVGLTGVGDRDGLPNSNLVLVDLACAQTLLGLGPGVTSIDVIADPDVAVADLRTRLATSLGSGYAVTTGQDTAAASAAAAKQSISYLRIVLLALSAAGLLVGAFLIANTFAIVLTQRSRELALLRAAGATGRQVFTSVLGEALLVGVTGAAGGTAAGIGAAYGLRGLARGAGLALPDGPLTVNPRTLLVAVAAGTLVTLLAAFGPARRAARIAPVEAMRLSDPAPATARRGRLITGWVLLGLGVIQLAAAAAFRDIAGVAIGAVLFLAALVVLGPVLAPRLAQAVGRPLARLGVPGRLARESTVRNPRRTAATAMALALGLALISFVSVLDSSVKAAVGTSYREAITADLIIESARNEMLGGLSPEVAHRAASLPEVAVASPIRYGHWLDRGMTSALTAVDPATLPHVARVRMTAGSLAALDGGGVVLAANVATERHLHLGDSLPMTLPRDGQQQLRIVGLMDDASARALSTSYVISLATYAAHYNENVDASVMVALAHGVKPQQARTALGKAIADFPNAQIRNQAEAAAGRAAAIDQVFGLITVLLCFAVLIALLGITNTLALSIVERTREIGLLRAVGMTRRQLRSMIRAEAVLVAAVAVVVGVVVGLGLAAATLGGLSSDMPLVVRVPVARLLAVVAAAVLAGLAAGLLPARRAARLDVLTAIATH</sequence>
<protein>
    <submittedName>
        <fullName evidence="10">FtsX-like permease family protein</fullName>
    </submittedName>
</protein>
<keyword evidence="5 7" id="KW-0472">Membrane</keyword>
<evidence type="ECO:0000256" key="2">
    <source>
        <dbReference type="ARBA" id="ARBA00022475"/>
    </source>
</evidence>
<comment type="caution">
    <text evidence="10">The sequence shown here is derived from an EMBL/GenBank/DDBJ whole genome shotgun (WGS) entry which is preliminary data.</text>
</comment>
<evidence type="ECO:0000259" key="8">
    <source>
        <dbReference type="Pfam" id="PF02687"/>
    </source>
</evidence>
<gene>
    <name evidence="10" type="ORF">HC031_17025</name>
</gene>
<dbReference type="Pfam" id="PF02687">
    <property type="entry name" value="FtsX"/>
    <property type="match status" value="2"/>
</dbReference>
<accession>A0ABX0XZC3</accession>
<feature type="transmembrane region" description="Helical" evidence="7">
    <location>
        <begin position="716"/>
        <end position="744"/>
    </location>
</feature>
<proteinExistence type="inferred from homology"/>
<evidence type="ECO:0000313" key="10">
    <source>
        <dbReference type="EMBL" id="NJC71406.1"/>
    </source>
</evidence>
<feature type="transmembrane region" description="Helical" evidence="7">
    <location>
        <begin position="809"/>
        <end position="829"/>
    </location>
</feature>
<feature type="transmembrane region" description="Helical" evidence="7">
    <location>
        <begin position="359"/>
        <end position="380"/>
    </location>
</feature>
<comment type="subcellular location">
    <subcellularLocation>
        <location evidence="1">Cell membrane</location>
        <topology evidence="1">Multi-pass membrane protein</topology>
    </subcellularLocation>
</comment>
<evidence type="ECO:0000256" key="1">
    <source>
        <dbReference type="ARBA" id="ARBA00004651"/>
    </source>
</evidence>
<dbReference type="PANTHER" id="PTHR30572">
    <property type="entry name" value="MEMBRANE COMPONENT OF TRANSPORTER-RELATED"/>
    <property type="match status" value="1"/>
</dbReference>
<keyword evidence="4 7" id="KW-1133">Transmembrane helix</keyword>
<feature type="transmembrane region" description="Helical" evidence="7">
    <location>
        <begin position="266"/>
        <end position="291"/>
    </location>
</feature>
<dbReference type="Proteomes" id="UP000722989">
    <property type="component" value="Unassembled WGS sequence"/>
</dbReference>
<feature type="domain" description="MacB-like periplasmic core" evidence="9">
    <location>
        <begin position="487"/>
        <end position="688"/>
    </location>
</feature>
<evidence type="ECO:0000256" key="5">
    <source>
        <dbReference type="ARBA" id="ARBA00023136"/>
    </source>
</evidence>
<feature type="domain" description="MacB-like periplasmic core" evidence="9">
    <location>
        <begin position="20"/>
        <end position="234"/>
    </location>
</feature>
<reference evidence="10 11" key="1">
    <citation type="submission" date="2020-03" db="EMBL/GenBank/DDBJ databases">
        <title>WGS of the type strain of Planosporangium spp.</title>
        <authorList>
            <person name="Thawai C."/>
        </authorList>
    </citation>
    <scope>NUCLEOTIDE SEQUENCE [LARGE SCALE GENOMIC DNA]</scope>
    <source>
        <strain evidence="10 11">TBRC 5610</strain>
    </source>
</reference>
<dbReference type="InterPro" id="IPR003838">
    <property type="entry name" value="ABC3_permease_C"/>
</dbReference>
<organism evidence="10 11">
    <name type="scientific">Planosporangium thailandense</name>
    <dbReference type="NCBI Taxonomy" id="765197"/>
    <lineage>
        <taxon>Bacteria</taxon>
        <taxon>Bacillati</taxon>
        <taxon>Actinomycetota</taxon>
        <taxon>Actinomycetes</taxon>
        <taxon>Micromonosporales</taxon>
        <taxon>Micromonosporaceae</taxon>
        <taxon>Planosporangium</taxon>
    </lineage>
</organism>